<evidence type="ECO:0000313" key="1">
    <source>
        <dbReference type="EMBL" id="MEE6113133.1"/>
    </source>
</evidence>
<dbReference type="RefSeq" id="WP_194751582.1">
    <property type="nucleotide sequence ID" value="NZ_JACEWB010000016.1"/>
</dbReference>
<dbReference type="EMBL" id="JAMDKS010000016">
    <property type="protein sequence ID" value="MEE6113133.1"/>
    <property type="molecule type" value="Genomic_DNA"/>
</dbReference>
<protein>
    <submittedName>
        <fullName evidence="1">Uncharacterized protein</fullName>
    </submittedName>
</protein>
<keyword evidence="2" id="KW-1185">Reference proteome</keyword>
<organism evidence="1 2">
    <name type="scientific">Avibacterium paragallinarum</name>
    <name type="common">Haemophilus gallinarum</name>
    <dbReference type="NCBI Taxonomy" id="728"/>
    <lineage>
        <taxon>Bacteria</taxon>
        <taxon>Pseudomonadati</taxon>
        <taxon>Pseudomonadota</taxon>
        <taxon>Gammaproteobacteria</taxon>
        <taxon>Pasteurellales</taxon>
        <taxon>Pasteurellaceae</taxon>
        <taxon>Avibacterium</taxon>
    </lineage>
</organism>
<accession>A0ABU7QRC3</accession>
<gene>
    <name evidence="1" type="ORF">M5S25_07995</name>
</gene>
<name>A0ABU7QRC3_AVIPA</name>
<proteinExistence type="predicted"/>
<dbReference type="Proteomes" id="UP001352533">
    <property type="component" value="Unassembled WGS sequence"/>
</dbReference>
<evidence type="ECO:0000313" key="2">
    <source>
        <dbReference type="Proteomes" id="UP001352533"/>
    </source>
</evidence>
<sequence length="124" mass="14004">MSGSLGNLNIYLGLNTLEFEKALNSSDYKTQKFTKQLQINFENAQQRVKTFSERTTKYLNNIEKAANSINNSTKWQLVETATRVLGGSAKNAAQQIIKLADAHTELKNRIKLVTEDSVSANWFF</sequence>
<reference evidence="1 2" key="1">
    <citation type="journal article" date="2022" name="Front. Microbiol.">
        <title>Commensal bacteria contribute to the growth of multidrug-resistant Avibacterium paragallinarum in chickens.</title>
        <authorList>
            <person name="Zhu J."/>
            <person name="Chen Y."/>
            <person name="Wu Y."/>
            <person name="Wang Y."/>
            <person name="Zhu K."/>
        </authorList>
    </citation>
    <scope>NUCLEOTIDE SEQUENCE [LARGE SCALE GENOMIC DNA]</scope>
    <source>
        <strain evidence="1 2">AV12</strain>
    </source>
</reference>
<comment type="caution">
    <text evidence="1">The sequence shown here is derived from an EMBL/GenBank/DDBJ whole genome shotgun (WGS) entry which is preliminary data.</text>
</comment>